<proteinExistence type="predicted"/>
<dbReference type="Proteomes" id="UP001278738">
    <property type="component" value="Unassembled WGS sequence"/>
</dbReference>
<keyword evidence="8" id="KW-1185">Reference proteome</keyword>
<evidence type="ECO:0000313" key="7">
    <source>
        <dbReference type="Proteomes" id="UP001270053"/>
    </source>
</evidence>
<feature type="compositionally biased region" description="Polar residues" evidence="2">
    <location>
        <begin position="138"/>
        <end position="152"/>
    </location>
</feature>
<sequence>MKENEKKVSLLVGEGDQNKTSNLPDDGKSKKERFKKPLIFVLMGIVFLGCMYLIFKPSPDKKGIENIGLGLNDSVPQASDAGMQEDKQKAYEQEMLEQEEQKKRSALTTLSDYWNEDGSSDEATLTGTDEEDSGNGTGSSSRKSGNPVLNSYRNAQSTLGSFYQDDNNQTKELRKQLDELKEQLAEKEVPAGITANDQLALMEKSYQMAAKYLPSGTNTNQAPSSNSTSTVTPVATKTAYFTSFTPVRKSVVSTLYREPSDSTFLADWSETKKTSFHTAGSVPQVILPRNSIKACIQETQIIIGESMVQLRLLEPAKTPDHILDKGTLLTAASKFQGGRLQLKVTSIEVEGNIIPVDITIYDLDGQQGLNVPYSPEMNALTEMAGNMSQQSGTSLILTQSAGQQIAAEMSKGVVQGISGYFAKKVRTPKVTLKAGYQLFLVSKK</sequence>
<feature type="transmembrane region" description="Helical" evidence="3">
    <location>
        <begin position="38"/>
        <end position="55"/>
    </location>
</feature>
<dbReference type="Proteomes" id="UP001270053">
    <property type="component" value="Unassembled WGS sequence"/>
</dbReference>
<dbReference type="InterPro" id="IPR055407">
    <property type="entry name" value="TraM_C"/>
</dbReference>
<evidence type="ECO:0000313" key="5">
    <source>
        <dbReference type="EMBL" id="MDX6182385.1"/>
    </source>
</evidence>
<dbReference type="Pfam" id="PF12508">
    <property type="entry name" value="Transposon_TraM"/>
    <property type="match status" value="1"/>
</dbReference>
<protein>
    <submittedName>
        <fullName evidence="6">Conjugative transposon protein TraM</fullName>
    </submittedName>
</protein>
<feature type="region of interest" description="Disordered" evidence="2">
    <location>
        <begin position="75"/>
        <end position="152"/>
    </location>
</feature>
<organism evidence="6 7">
    <name type="scientific">Flavobacterium flavipigmentatum</name>
    <dbReference type="NCBI Taxonomy" id="2893884"/>
    <lineage>
        <taxon>Bacteria</taxon>
        <taxon>Pseudomonadati</taxon>
        <taxon>Bacteroidota</taxon>
        <taxon>Flavobacteriia</taxon>
        <taxon>Flavobacteriales</taxon>
        <taxon>Flavobacteriaceae</taxon>
        <taxon>Flavobacterium</taxon>
    </lineage>
</organism>
<name>A0AAJ2S8Z7_9FLAO</name>
<dbReference type="EMBL" id="JAWXVH010000003">
    <property type="protein sequence ID" value="MDX6185702.1"/>
    <property type="molecule type" value="Genomic_DNA"/>
</dbReference>
<keyword evidence="3" id="KW-0472">Membrane</keyword>
<dbReference type="RefSeq" id="WP_229974930.1">
    <property type="nucleotide sequence ID" value="NZ_CP087133.1"/>
</dbReference>
<evidence type="ECO:0000256" key="3">
    <source>
        <dbReference type="SAM" id="Phobius"/>
    </source>
</evidence>
<keyword evidence="3" id="KW-0812">Transmembrane</keyword>
<evidence type="ECO:0000313" key="6">
    <source>
        <dbReference type="EMBL" id="MDX6185702.1"/>
    </source>
</evidence>
<keyword evidence="3" id="KW-1133">Transmembrane helix</keyword>
<dbReference type="AlphaFoldDB" id="A0AAJ2S8Z7"/>
<dbReference type="EMBL" id="JAWXVG010000003">
    <property type="protein sequence ID" value="MDX6182385.1"/>
    <property type="molecule type" value="Genomic_DNA"/>
</dbReference>
<comment type="caution">
    <text evidence="6">The sequence shown here is derived from an EMBL/GenBank/DDBJ whole genome shotgun (WGS) entry which is preliminary data.</text>
</comment>
<feature type="region of interest" description="Disordered" evidence="2">
    <location>
        <begin position="1"/>
        <end position="29"/>
    </location>
</feature>
<dbReference type="InterPro" id="IPR022187">
    <property type="entry name" value="Conjug_transposon_TraM"/>
</dbReference>
<dbReference type="NCBIfam" id="TIGR03779">
    <property type="entry name" value="Bac_Flav_CT_M"/>
    <property type="match status" value="1"/>
</dbReference>
<gene>
    <name evidence="6" type="primary">traM</name>
    <name evidence="5" type="ORF">SGQ18_09455</name>
    <name evidence="6" type="ORF">SGQ44_08035</name>
</gene>
<accession>A0AAJ2S8Z7</accession>
<feature type="domain" description="Conjugative transposon TraM C-terminal" evidence="4">
    <location>
        <begin position="292"/>
        <end position="441"/>
    </location>
</feature>
<evidence type="ECO:0000256" key="2">
    <source>
        <dbReference type="SAM" id="MobiDB-lite"/>
    </source>
</evidence>
<keyword evidence="1" id="KW-0175">Coiled coil</keyword>
<evidence type="ECO:0000259" key="4">
    <source>
        <dbReference type="Pfam" id="PF12508"/>
    </source>
</evidence>
<feature type="coiled-coil region" evidence="1">
    <location>
        <begin position="163"/>
        <end position="190"/>
    </location>
</feature>
<evidence type="ECO:0000256" key="1">
    <source>
        <dbReference type="SAM" id="Coils"/>
    </source>
</evidence>
<reference evidence="6 8" key="1">
    <citation type="submission" date="2023-11" db="EMBL/GenBank/DDBJ databases">
        <title>Unpublished Manusciprt.</title>
        <authorList>
            <person name="Saticioglu I.B."/>
            <person name="Ay H."/>
            <person name="Ajmi N."/>
            <person name="Altun S."/>
            <person name="Duman M."/>
        </authorList>
    </citation>
    <scope>NUCLEOTIDE SEQUENCE</scope>
    <source>
        <strain evidence="5 8">Fl-33</strain>
        <strain evidence="6">Fl-77</strain>
    </source>
</reference>
<evidence type="ECO:0000313" key="8">
    <source>
        <dbReference type="Proteomes" id="UP001278738"/>
    </source>
</evidence>